<reference evidence="1 2" key="1">
    <citation type="submission" date="2016-09" db="EMBL/GenBank/DDBJ databases">
        <title>The draft genome of Dichanthelium oligosanthes: A C3 panicoid grass species.</title>
        <authorList>
            <person name="Studer A.J."/>
            <person name="Schnable J.C."/>
            <person name="Brutnell T.P."/>
        </authorList>
    </citation>
    <scope>NUCLEOTIDE SEQUENCE [LARGE SCALE GENOMIC DNA]</scope>
    <source>
        <strain evidence="2">cv. Kellogg 1175</strain>
        <tissue evidence="1">Leaf</tissue>
    </source>
</reference>
<name>A0A1E5WJ45_9POAL</name>
<comment type="caution">
    <text evidence="1">The sequence shown here is derived from an EMBL/GenBank/DDBJ whole genome shotgun (WGS) entry which is preliminary data.</text>
</comment>
<protein>
    <recommendedName>
        <fullName evidence="3">DC1 domain-containing protein</fullName>
    </recommendedName>
</protein>
<dbReference type="AlphaFoldDB" id="A0A1E5WJ45"/>
<dbReference type="Proteomes" id="UP000095767">
    <property type="component" value="Unassembled WGS sequence"/>
</dbReference>
<dbReference type="STRING" id="888268.A0A1E5WJ45"/>
<dbReference type="PANTHER" id="PTHR47841:SF16">
    <property type="entry name" value="DC1 DOMAIN-CONTAINING PROTEIN"/>
    <property type="match status" value="1"/>
</dbReference>
<keyword evidence="2" id="KW-1185">Reference proteome</keyword>
<proteinExistence type="predicted"/>
<dbReference type="InterPro" id="IPR046349">
    <property type="entry name" value="C1-like_sf"/>
</dbReference>
<organism evidence="1 2">
    <name type="scientific">Dichanthelium oligosanthes</name>
    <dbReference type="NCBI Taxonomy" id="888268"/>
    <lineage>
        <taxon>Eukaryota</taxon>
        <taxon>Viridiplantae</taxon>
        <taxon>Streptophyta</taxon>
        <taxon>Embryophyta</taxon>
        <taxon>Tracheophyta</taxon>
        <taxon>Spermatophyta</taxon>
        <taxon>Magnoliopsida</taxon>
        <taxon>Liliopsida</taxon>
        <taxon>Poales</taxon>
        <taxon>Poaceae</taxon>
        <taxon>PACMAD clade</taxon>
        <taxon>Panicoideae</taxon>
        <taxon>Panicodae</taxon>
        <taxon>Paniceae</taxon>
        <taxon>Dichantheliinae</taxon>
        <taxon>Dichanthelium</taxon>
    </lineage>
</organism>
<dbReference type="SUPFAM" id="SSF57889">
    <property type="entry name" value="Cysteine-rich domain"/>
    <property type="match status" value="2"/>
</dbReference>
<accession>A0A1E5WJ45</accession>
<evidence type="ECO:0000313" key="2">
    <source>
        <dbReference type="Proteomes" id="UP000095767"/>
    </source>
</evidence>
<sequence length="178" mass="19179">MGLGMEAACWSPPRWSARCRGYGSFYGFPSCDFRVHDTCAECPATFSLFGHPQYPLALYPVADPDSGRCCELCLLCDQGAHYGCRLCGVFLHPVCATLPPAAVSPAQPQHLVTLVPSTADVRERATCGDRYGAVDAEGWHYVCAPCGVRLHPWCLLGDGGEDDEDTPLCIRGPVTVTP</sequence>
<evidence type="ECO:0008006" key="3">
    <source>
        <dbReference type="Google" id="ProtNLM"/>
    </source>
</evidence>
<evidence type="ECO:0000313" key="1">
    <source>
        <dbReference type="EMBL" id="OEL37354.1"/>
    </source>
</evidence>
<dbReference type="OrthoDB" id="945197at2759"/>
<gene>
    <name evidence="1" type="ORF">BAE44_0001624</name>
</gene>
<dbReference type="EMBL" id="LWDX02005832">
    <property type="protein sequence ID" value="OEL37354.1"/>
    <property type="molecule type" value="Genomic_DNA"/>
</dbReference>
<dbReference type="PANTHER" id="PTHR47841">
    <property type="entry name" value="DIACYLGLYCEROL KINASE THETA-LIKE-RELATED"/>
    <property type="match status" value="1"/>
</dbReference>